<reference evidence="2" key="1">
    <citation type="submission" date="2017-05" db="EMBL/GenBank/DDBJ databases">
        <authorList>
            <person name="Sharma S."/>
            <person name="Sidhu C."/>
            <person name="Pinnaka A.K."/>
        </authorList>
    </citation>
    <scope>NUCLEOTIDE SEQUENCE [LARGE SCALE GENOMIC DNA]</scope>
    <source>
        <strain evidence="2">AK93</strain>
    </source>
</reference>
<keyword evidence="2" id="KW-1185">Reference proteome</keyword>
<comment type="caution">
    <text evidence="1">The sequence shown here is derived from an EMBL/GenBank/DDBJ whole genome shotgun (WGS) entry which is preliminary data.</text>
</comment>
<protein>
    <submittedName>
        <fullName evidence="1">Uncharacterized protein</fullName>
    </submittedName>
</protein>
<proteinExistence type="predicted"/>
<dbReference type="EMBL" id="NFZW01000006">
    <property type="protein sequence ID" value="RFA37939.1"/>
    <property type="molecule type" value="Genomic_DNA"/>
</dbReference>
<sequence>MSSDNNNVVYLEQTDKAQPGALRDVYDQLRQHGLKRLAAMLAHMLDKADDALFDFAEKGEEEGERSRFWTPCVNYG</sequence>
<evidence type="ECO:0000313" key="1">
    <source>
        <dbReference type="EMBL" id="RFA37939.1"/>
    </source>
</evidence>
<gene>
    <name evidence="1" type="ORF">CAL65_08480</name>
</gene>
<dbReference type="AlphaFoldDB" id="A0A3E0WZY1"/>
<name>A0A3E0WZY1_9GAMM</name>
<dbReference type="Proteomes" id="UP000256763">
    <property type="component" value="Unassembled WGS sequence"/>
</dbReference>
<organism evidence="1 2">
    <name type="scientific">Alkalilimnicola ehrlichii</name>
    <dbReference type="NCBI Taxonomy" id="351052"/>
    <lineage>
        <taxon>Bacteria</taxon>
        <taxon>Pseudomonadati</taxon>
        <taxon>Pseudomonadota</taxon>
        <taxon>Gammaproteobacteria</taxon>
        <taxon>Chromatiales</taxon>
        <taxon>Ectothiorhodospiraceae</taxon>
        <taxon>Alkalilimnicola</taxon>
    </lineage>
</organism>
<accession>A0A3E0WZY1</accession>
<dbReference type="RefSeq" id="WP_116301652.1">
    <property type="nucleotide sequence ID" value="NZ_NFZV01000005.1"/>
</dbReference>
<evidence type="ECO:0000313" key="2">
    <source>
        <dbReference type="Proteomes" id="UP000256763"/>
    </source>
</evidence>